<name>E8N983_MICTS</name>
<dbReference type="OrthoDB" id="3415124at2"/>
<dbReference type="KEGG" id="mts:MTES_2765"/>
<reference key="2">
    <citation type="submission" date="2011-02" db="EMBL/GenBank/DDBJ databases">
        <title>Genome sequence of Microbacterium testaceum StLB037.</title>
        <authorList>
            <person name="Morohoshi T."/>
            <person name="Wang W.Z."/>
            <person name="Someya N."/>
            <person name="Ikeda T."/>
        </authorList>
    </citation>
    <scope>NUCLEOTIDE SEQUENCE</scope>
    <source>
        <strain>StLB037</strain>
    </source>
</reference>
<sequence length="573" mass="60827">MPETSDQRALAVSLSARTDEDLAQLFSERDISPSATWRDTFDAADALLDPASIARALPPLTRTEALALVSAVSAEAPVVADTRAPLVARALVRDDGVVYTPVAAIVGETFPDGLPDATSPRPDRAVASDAAAEAAFTKAAALADVLLLTLEAPLGRIGSGSLGATERRRLVDAGAVETPEEADLLVGIAASVGLLGSTGRAWLVTAAGRTWLRLPTLDRWQSTARALRDALPRAYRTPEGGWIPSARWTDALPFDPAGPERAARWRERFSAWGLLDAAGETPPWSAGLAAGGDVDVSALRDLLPPEVDRVYLQNDLTAIAPGPLAPHLDVRLRSMAMRESRAQASSYRFSAATIGAAITGGETAESLRAFLTELSLTGLPQPLAYVIERTSAQHGRVRVASDPETRMTRVTTTDPTLLQAMEVDQSLRSVALTRTEDALESHVAADVVFWALTDAHYPAVAIGADGAPRTLERARLADDSPSTDPLDTYGPLIARVRAGGEDSDAAWLERELDQAVRARAVMDVSVRLPDGSTRVFRLEATGLGGGRLRGRDRGADVERTLPLSHIDGITPVE</sequence>
<dbReference type="Pfam" id="PF13625">
    <property type="entry name" value="Helicase_C_3"/>
    <property type="match status" value="1"/>
</dbReference>
<accession>E8N983</accession>
<dbReference type="eggNOG" id="COG2378">
    <property type="taxonomic scope" value="Bacteria"/>
</dbReference>
<organism evidence="2 3">
    <name type="scientific">Microbacterium testaceum (strain StLB037)</name>
    <dbReference type="NCBI Taxonomy" id="979556"/>
    <lineage>
        <taxon>Bacteria</taxon>
        <taxon>Bacillati</taxon>
        <taxon>Actinomycetota</taxon>
        <taxon>Actinomycetes</taxon>
        <taxon>Micrococcales</taxon>
        <taxon>Microbacteriaceae</taxon>
        <taxon>Microbacterium</taxon>
    </lineage>
</organism>
<dbReference type="EMBL" id="AP012052">
    <property type="protein sequence ID" value="BAJ75729.1"/>
    <property type="molecule type" value="Genomic_DNA"/>
</dbReference>
<dbReference type="Proteomes" id="UP000008975">
    <property type="component" value="Chromosome"/>
</dbReference>
<evidence type="ECO:0000259" key="1">
    <source>
        <dbReference type="Pfam" id="PF13625"/>
    </source>
</evidence>
<dbReference type="STRING" id="979556.MTES_2765"/>
<dbReference type="InterPro" id="IPR032830">
    <property type="entry name" value="XPB/Ssl2_N"/>
</dbReference>
<feature type="domain" description="Helicase XPB/Ssl2 N-terminal" evidence="1">
    <location>
        <begin position="311"/>
        <end position="435"/>
    </location>
</feature>
<protein>
    <recommendedName>
        <fullName evidence="1">Helicase XPB/Ssl2 N-terminal domain-containing protein</fullName>
    </recommendedName>
</protein>
<dbReference type="AlphaFoldDB" id="E8N983"/>
<proteinExistence type="predicted"/>
<gene>
    <name evidence="2" type="ordered locus">MTES_2765</name>
</gene>
<evidence type="ECO:0000313" key="3">
    <source>
        <dbReference type="Proteomes" id="UP000008975"/>
    </source>
</evidence>
<reference evidence="2 3" key="1">
    <citation type="journal article" date="2011" name="J. Bacteriol.">
        <title>Genome sequence of Microbacterium testaceum StLB037, an N-acylhomoserine lactone-degrading bacterium isolated from potato leaves.</title>
        <authorList>
            <person name="Morohoshi T."/>
            <person name="Wang W.-Z."/>
            <person name="Someya N."/>
            <person name="Ikeda T."/>
        </authorList>
    </citation>
    <scope>NUCLEOTIDE SEQUENCE [LARGE SCALE GENOMIC DNA]</scope>
    <source>
        <strain evidence="2 3">StLB037</strain>
    </source>
</reference>
<dbReference type="HOGENOM" id="CLU_444669_0_0_11"/>
<evidence type="ECO:0000313" key="2">
    <source>
        <dbReference type="EMBL" id="BAJ75729.1"/>
    </source>
</evidence>
<dbReference type="RefSeq" id="WP_013585854.1">
    <property type="nucleotide sequence ID" value="NC_015125.1"/>
</dbReference>